<proteinExistence type="predicted"/>
<dbReference type="Proteomes" id="UP000477070">
    <property type="component" value="Unassembled WGS sequence"/>
</dbReference>
<organism evidence="2 3">
    <name type="scientific">Helicobacter saguini</name>
    <dbReference type="NCBI Taxonomy" id="1548018"/>
    <lineage>
        <taxon>Bacteria</taxon>
        <taxon>Pseudomonadati</taxon>
        <taxon>Campylobacterota</taxon>
        <taxon>Epsilonproteobacteria</taxon>
        <taxon>Campylobacterales</taxon>
        <taxon>Helicobacteraceae</taxon>
        <taxon>Helicobacter</taxon>
    </lineage>
</organism>
<gene>
    <name evidence="1" type="ORF">DCO61_08710</name>
    <name evidence="2" type="ORF">LS64_010980</name>
</gene>
<sequence>MQVLILNRSPIKGGNTDSLCDSLARGVLGMSVDSKLLESKNVDSKITKDVKKDSIESKLASLSQDSKNQTPITA</sequence>
<dbReference type="EMBL" id="QBIU01000001">
    <property type="protein sequence ID" value="MWV70076.1"/>
    <property type="molecule type" value="Genomic_DNA"/>
</dbReference>
<reference evidence="2 3" key="1">
    <citation type="journal article" date="2014" name="Genome Announc.">
        <title>Draft genome sequences of eight enterohepatic helicobacter species isolated from both laboratory and wild rodents.</title>
        <authorList>
            <person name="Sheh A."/>
            <person name="Shen Z."/>
            <person name="Fox J.G."/>
        </authorList>
    </citation>
    <scope>NUCLEOTIDE SEQUENCE [LARGE SCALE GENOMIC DNA]</scope>
    <source>
        <strain evidence="2 3">MIT 97-6194</strain>
    </source>
</reference>
<reference evidence="2" key="3">
    <citation type="submission" date="2018-04" db="EMBL/GenBank/DDBJ databases">
        <authorList>
            <person name="Sheh A."/>
            <person name="Shen Z."/>
            <person name="Mannion A.J."/>
            <person name="Fox J.G."/>
        </authorList>
    </citation>
    <scope>NUCLEOTIDE SEQUENCE</scope>
    <source>
        <strain evidence="2">MIT 97-6194</strain>
    </source>
</reference>
<dbReference type="OrthoDB" id="9805976at2"/>
<dbReference type="Proteomes" id="UP000029714">
    <property type="component" value="Unassembled WGS sequence"/>
</dbReference>
<name>A0A347VXJ8_9HELI</name>
<evidence type="ECO:0000313" key="2">
    <source>
        <dbReference type="EMBL" id="TLD92023.1"/>
    </source>
</evidence>
<accession>A0A347VXJ8</accession>
<comment type="caution">
    <text evidence="2">The sequence shown here is derived from an EMBL/GenBank/DDBJ whole genome shotgun (WGS) entry which is preliminary data.</text>
</comment>
<evidence type="ECO:0000313" key="4">
    <source>
        <dbReference type="Proteomes" id="UP000477070"/>
    </source>
</evidence>
<keyword evidence="3" id="KW-1185">Reference proteome</keyword>
<dbReference type="RefSeq" id="WP_118949320.1">
    <property type="nucleotide sequence ID" value="NZ_JRMP02000024.1"/>
</dbReference>
<reference evidence="1 4" key="4">
    <citation type="submission" date="2019-12" db="EMBL/GenBank/DDBJ databases">
        <title>Multi-Generational Helicobacter saguini Isolates.</title>
        <authorList>
            <person name="Mannion A."/>
            <person name="Shen Z."/>
            <person name="Fox J.G."/>
        </authorList>
    </citation>
    <scope>NUCLEOTIDE SEQUENCE [LARGE SCALE GENOMIC DNA]</scope>
    <source>
        <strain evidence="1">16-048</strain>
        <strain evidence="4">16-048 (F4)</strain>
    </source>
</reference>
<protein>
    <submittedName>
        <fullName evidence="2">Uncharacterized protein</fullName>
    </submittedName>
</protein>
<dbReference type="EMBL" id="JRMP02000024">
    <property type="protein sequence ID" value="TLD92023.1"/>
    <property type="molecule type" value="Genomic_DNA"/>
</dbReference>
<evidence type="ECO:0000313" key="1">
    <source>
        <dbReference type="EMBL" id="MWV70076.1"/>
    </source>
</evidence>
<evidence type="ECO:0000313" key="3">
    <source>
        <dbReference type="Proteomes" id="UP000029714"/>
    </source>
</evidence>
<reference evidence="2 3" key="2">
    <citation type="journal article" date="2016" name="Infect. Immun.">
        <title>Helicobacter saguini, a Novel Helicobacter Isolated from Cotton-Top Tamarins with Ulcerative Colitis, Has Proinflammatory Properties and Induces Typhlocolitis and Dysplasia in Gnotobiotic IL-10-/- Mice.</title>
        <authorList>
            <person name="Shen Z."/>
            <person name="Mannion A."/>
            <person name="Whary M.T."/>
            <person name="Muthupalani S."/>
            <person name="Sheh A."/>
            <person name="Feng Y."/>
            <person name="Gong G."/>
            <person name="Vandamme P."/>
            <person name="Holcombe H.R."/>
            <person name="Paster B.J."/>
            <person name="Fox J.G."/>
        </authorList>
    </citation>
    <scope>NUCLEOTIDE SEQUENCE [LARGE SCALE GENOMIC DNA]</scope>
    <source>
        <strain evidence="2 3">MIT 97-6194</strain>
    </source>
</reference>
<dbReference type="AlphaFoldDB" id="A0A347VXJ8"/>